<comment type="caution">
    <text evidence="2">The sequence shown here is derived from an EMBL/GenBank/DDBJ whole genome shotgun (WGS) entry which is preliminary data.</text>
</comment>
<dbReference type="Proteomes" id="UP000526501">
    <property type="component" value="Unassembled WGS sequence"/>
</dbReference>
<dbReference type="CDD" id="cd08267">
    <property type="entry name" value="MDR1"/>
    <property type="match status" value="1"/>
</dbReference>
<dbReference type="Pfam" id="PF08240">
    <property type="entry name" value="ADH_N"/>
    <property type="match status" value="1"/>
</dbReference>
<sequence>MKAVTLRKYGPPENLSVEQVPDPVQKEGHLLVRVRAVEVTKADCEMRSFRFAVKWFSLPLRLALGIRAPRNPILGGYFSGEIVSEEPADSRFKKGDCVFGCAGMRFGAYAQFLSLPRNYTIESNPNNISFAEAASIPLGGLNALHFINKLNPAKGEHLLINGGGGSIGLFAIQIAKARGAEVTVVDKASKRSVIEQAGADHFIDYAQTDFTQESTRYDAMLDMVVSSKLRQCLSVLTPGGRYASGNPKFSVLMKSLFNRLYSKHPIYTAFAAESPAELAELKALVEAGSITSLVDTIYPMEEVAEAHHRVESEERNGAIALEID</sequence>
<feature type="domain" description="Enoyl reductase (ER)" evidence="1">
    <location>
        <begin position="10"/>
        <end position="321"/>
    </location>
</feature>
<dbReference type="PANTHER" id="PTHR43482">
    <property type="entry name" value="PROTEIN AST1-RELATED"/>
    <property type="match status" value="1"/>
</dbReference>
<dbReference type="GO" id="GO:0016491">
    <property type="term" value="F:oxidoreductase activity"/>
    <property type="evidence" value="ECO:0007669"/>
    <property type="project" value="InterPro"/>
</dbReference>
<dbReference type="PANTHER" id="PTHR43482:SF1">
    <property type="entry name" value="PROTEIN AST1-RELATED"/>
    <property type="match status" value="1"/>
</dbReference>
<dbReference type="InterPro" id="IPR011032">
    <property type="entry name" value="GroES-like_sf"/>
</dbReference>
<name>A0A7X1B8U4_9BACT</name>
<organism evidence="2 3">
    <name type="scientific">Pelagicoccus albus</name>
    <dbReference type="NCBI Taxonomy" id="415222"/>
    <lineage>
        <taxon>Bacteria</taxon>
        <taxon>Pseudomonadati</taxon>
        <taxon>Verrucomicrobiota</taxon>
        <taxon>Opitutia</taxon>
        <taxon>Puniceicoccales</taxon>
        <taxon>Pelagicoccaceae</taxon>
        <taxon>Pelagicoccus</taxon>
    </lineage>
</organism>
<dbReference type="Pfam" id="PF13602">
    <property type="entry name" value="ADH_zinc_N_2"/>
    <property type="match status" value="1"/>
</dbReference>
<keyword evidence="3" id="KW-1185">Reference proteome</keyword>
<dbReference type="AlphaFoldDB" id="A0A7X1B8U4"/>
<dbReference type="RefSeq" id="WP_185661366.1">
    <property type="nucleotide sequence ID" value="NZ_CAWPOO010000013.1"/>
</dbReference>
<dbReference type="SMART" id="SM00829">
    <property type="entry name" value="PKS_ER"/>
    <property type="match status" value="1"/>
</dbReference>
<gene>
    <name evidence="2" type="ORF">H5P27_15610</name>
</gene>
<dbReference type="SUPFAM" id="SSF50129">
    <property type="entry name" value="GroES-like"/>
    <property type="match status" value="1"/>
</dbReference>
<dbReference type="EMBL" id="JACHVC010000013">
    <property type="protein sequence ID" value="MBC2607479.1"/>
    <property type="molecule type" value="Genomic_DNA"/>
</dbReference>
<proteinExistence type="predicted"/>
<dbReference type="InterPro" id="IPR052585">
    <property type="entry name" value="Lipid_raft_assoc_Zn_ADH"/>
</dbReference>
<dbReference type="InterPro" id="IPR036291">
    <property type="entry name" value="NAD(P)-bd_dom_sf"/>
</dbReference>
<protein>
    <submittedName>
        <fullName evidence="2">NAD(P)-dependent alcohol dehydrogenase</fullName>
    </submittedName>
</protein>
<dbReference type="InterPro" id="IPR020843">
    <property type="entry name" value="ER"/>
</dbReference>
<dbReference type="Gene3D" id="3.90.180.10">
    <property type="entry name" value="Medium-chain alcohol dehydrogenases, catalytic domain"/>
    <property type="match status" value="1"/>
</dbReference>
<accession>A0A7X1B8U4</accession>
<dbReference type="Gene3D" id="3.40.50.720">
    <property type="entry name" value="NAD(P)-binding Rossmann-like Domain"/>
    <property type="match status" value="1"/>
</dbReference>
<reference evidence="2 3" key="1">
    <citation type="submission" date="2020-07" db="EMBL/GenBank/DDBJ databases">
        <authorList>
            <person name="Feng X."/>
        </authorList>
    </citation>
    <scope>NUCLEOTIDE SEQUENCE [LARGE SCALE GENOMIC DNA]</scope>
    <source>
        <strain evidence="2 3">JCM23202</strain>
    </source>
</reference>
<dbReference type="InterPro" id="IPR013154">
    <property type="entry name" value="ADH-like_N"/>
</dbReference>
<evidence type="ECO:0000313" key="3">
    <source>
        <dbReference type="Proteomes" id="UP000526501"/>
    </source>
</evidence>
<evidence type="ECO:0000259" key="1">
    <source>
        <dbReference type="SMART" id="SM00829"/>
    </source>
</evidence>
<evidence type="ECO:0000313" key="2">
    <source>
        <dbReference type="EMBL" id="MBC2607479.1"/>
    </source>
</evidence>
<dbReference type="SUPFAM" id="SSF51735">
    <property type="entry name" value="NAD(P)-binding Rossmann-fold domains"/>
    <property type="match status" value="1"/>
</dbReference>